<name>A0ABS1W472_9ACTN</name>
<gene>
    <name evidence="1" type="ORF">JKJ07_45270</name>
</gene>
<accession>A0ABS1W472</accession>
<evidence type="ECO:0000313" key="2">
    <source>
        <dbReference type="Proteomes" id="UP000598996"/>
    </source>
</evidence>
<dbReference type="RefSeq" id="WP_202998267.1">
    <property type="nucleotide sequence ID" value="NZ_JAENHO010000019.1"/>
</dbReference>
<keyword evidence="2" id="KW-1185">Reference proteome</keyword>
<comment type="caution">
    <text evidence="1">The sequence shown here is derived from an EMBL/GenBank/DDBJ whole genome shotgun (WGS) entry which is preliminary data.</text>
</comment>
<organism evidence="1 2">
    <name type="scientific">Paractinoplanes lichenicola</name>
    <dbReference type="NCBI Taxonomy" id="2802976"/>
    <lineage>
        <taxon>Bacteria</taxon>
        <taxon>Bacillati</taxon>
        <taxon>Actinomycetota</taxon>
        <taxon>Actinomycetes</taxon>
        <taxon>Micromonosporales</taxon>
        <taxon>Micromonosporaceae</taxon>
        <taxon>Paractinoplanes</taxon>
    </lineage>
</organism>
<proteinExistence type="predicted"/>
<sequence length="146" mass="16433">MVQAERLLNGSSIWDGYLLLVALRQMIRAAEMSRDSLTNDRARAILNSALKRFRTDLPELVDARDIIEHFDEYAVGEGRLQDDELDADPSLTRASLAQQYTTRLEGTSSEPTVWVGHRSIEVAKVIPAVDRLFKKMWAAADAEDES</sequence>
<dbReference type="Proteomes" id="UP000598996">
    <property type="component" value="Unassembled WGS sequence"/>
</dbReference>
<protein>
    <submittedName>
        <fullName evidence="1">Uncharacterized protein</fullName>
    </submittedName>
</protein>
<dbReference type="EMBL" id="JAENHO010000019">
    <property type="protein sequence ID" value="MBL7261520.1"/>
    <property type="molecule type" value="Genomic_DNA"/>
</dbReference>
<reference evidence="1 2" key="1">
    <citation type="submission" date="2021-01" db="EMBL/GenBank/DDBJ databases">
        <title>Actinoplanes sp. nov. LDG1-01 isolated from lichen.</title>
        <authorList>
            <person name="Saeng-In P."/>
            <person name="Phongsopitanun W."/>
            <person name="Kanchanasin P."/>
            <person name="Yuki M."/>
            <person name="Kudo T."/>
            <person name="Ohkuma M."/>
            <person name="Tanasupawat S."/>
        </authorList>
    </citation>
    <scope>NUCLEOTIDE SEQUENCE [LARGE SCALE GENOMIC DNA]</scope>
    <source>
        <strain evidence="1 2">LDG1-01</strain>
    </source>
</reference>
<evidence type="ECO:0000313" key="1">
    <source>
        <dbReference type="EMBL" id="MBL7261520.1"/>
    </source>
</evidence>